<organism evidence="1 2">
    <name type="scientific">Strongylus vulgaris</name>
    <name type="common">Blood worm</name>
    <dbReference type="NCBI Taxonomy" id="40348"/>
    <lineage>
        <taxon>Eukaryota</taxon>
        <taxon>Metazoa</taxon>
        <taxon>Ecdysozoa</taxon>
        <taxon>Nematoda</taxon>
        <taxon>Chromadorea</taxon>
        <taxon>Rhabditida</taxon>
        <taxon>Rhabditina</taxon>
        <taxon>Rhabditomorpha</taxon>
        <taxon>Strongyloidea</taxon>
        <taxon>Strongylidae</taxon>
        <taxon>Strongylus</taxon>
    </lineage>
</organism>
<reference evidence="1 2" key="1">
    <citation type="submission" date="2018-11" db="EMBL/GenBank/DDBJ databases">
        <authorList>
            <consortium name="Pathogen Informatics"/>
        </authorList>
    </citation>
    <scope>NUCLEOTIDE SEQUENCE [LARGE SCALE GENOMIC DNA]</scope>
</reference>
<gene>
    <name evidence="1" type="ORF">SVUK_LOCUS7226</name>
</gene>
<evidence type="ECO:0000313" key="1">
    <source>
        <dbReference type="EMBL" id="VDM72228.1"/>
    </source>
</evidence>
<protein>
    <submittedName>
        <fullName evidence="1">Uncharacterized protein</fullName>
    </submittedName>
</protein>
<proteinExistence type="predicted"/>
<dbReference type="AlphaFoldDB" id="A0A3P7KYP1"/>
<evidence type="ECO:0000313" key="2">
    <source>
        <dbReference type="Proteomes" id="UP000270094"/>
    </source>
</evidence>
<dbReference type="Proteomes" id="UP000270094">
    <property type="component" value="Unassembled WGS sequence"/>
</dbReference>
<dbReference type="EMBL" id="UYYB01024348">
    <property type="protein sequence ID" value="VDM72228.1"/>
    <property type="molecule type" value="Genomic_DNA"/>
</dbReference>
<accession>A0A3P7KYP1</accession>
<keyword evidence="2" id="KW-1185">Reference proteome</keyword>
<name>A0A3P7KYP1_STRVU</name>
<sequence length="34" mass="3890">MPKSPQLARILTLIVLAKMRKLQSRSLSTLRLLL</sequence>